<evidence type="ECO:0000313" key="3">
    <source>
        <dbReference type="EMBL" id="HJG80891.1"/>
    </source>
</evidence>
<feature type="transmembrane region" description="Helical" evidence="2">
    <location>
        <begin position="110"/>
        <end position="129"/>
    </location>
</feature>
<keyword evidence="2" id="KW-0812">Transmembrane</keyword>
<feature type="transmembrane region" description="Helical" evidence="2">
    <location>
        <begin position="186"/>
        <end position="215"/>
    </location>
</feature>
<accession>A0A921SPA1</accession>
<sequence length="825" mass="85908">MTAVLLILIMAVSGGTEDLTREVGLGSADMTGASFAVVIPFILVALALGGSGVVRFGAGYGESGSFDAAAHLTGAPLVISIVMLGLLWWTTKRSEVRHPSPNVTATWLRIGIGTLALTLLHFLLQLVFAARTTEEVWGGTLSIELSAVTVRTFFLPLLVILVASIWGRAAGHFMGTRAIGASFLRWIVPSGYVVLVHLALSIGIMSIVGLLVGLFAKDIPWQVVPLLFVNLGAALTSLVHGGGVTMHAAGAFESFMDSTSTTITLFSSDTPGLLWLGVLVTVVAVLAASLVATTTRRPSWTTQGNDPHRWLMMWQGPIAFAVVWGLMSLLVLPLGASLSGSGELAELMGGSGSAHAGIGAAPWTFLVFLLWGGVVEVVSRTIGPRLVMTLPGVAKFLTGRAIHPYWGHTLQMPEPRGALVHPDVARDMAMQAPAVSQQAGASQPYGTPQQPGDPQQGPPPGGGGGAAPPGGYAPQAPAQPFDRRRATFIAGIAGALVVVIVGGILVVTQINSRAFGPEGVAQKYFSALADGDAQGALELADVDVPAEQRTLLTNEVLGAAQALPADVSVDGSTVDSDSATVDVSYDLGGSKESLTLSLQKAGRTALFFDDWRLQSPQVSHLTVAAPGLDSVRVNGVEVPTAEGAVDLPAFPALYTVGLAEESDFVSADDVQARVFFGGADDSSGDSATLQASASDTFQSAVEEQVRAHIDECAASSELEPADCPFSASGLWYIDDAQGVSWSIDAYPMVSVQTPEEYGYYGDPADAAAWYVVTSTPGDATVTGTHEDFSGDREEFEEDQTLTVGGTASIVDGEVVFEPHSDDGGW</sequence>
<proteinExistence type="predicted"/>
<reference evidence="3" key="1">
    <citation type="journal article" date="2021" name="PeerJ">
        <title>Extensive microbial diversity within the chicken gut microbiome revealed by metagenomics and culture.</title>
        <authorList>
            <person name="Gilroy R."/>
            <person name="Ravi A."/>
            <person name="Getino M."/>
            <person name="Pursley I."/>
            <person name="Horton D.L."/>
            <person name="Alikhan N.F."/>
            <person name="Baker D."/>
            <person name="Gharbi K."/>
            <person name="Hall N."/>
            <person name="Watson M."/>
            <person name="Adriaenssens E.M."/>
            <person name="Foster-Nyarko E."/>
            <person name="Jarju S."/>
            <person name="Secka A."/>
            <person name="Antonio M."/>
            <person name="Oren A."/>
            <person name="Chaudhuri R.R."/>
            <person name="La Ragione R."/>
            <person name="Hildebrand F."/>
            <person name="Pallen M.J."/>
        </authorList>
    </citation>
    <scope>NUCLEOTIDE SEQUENCE</scope>
    <source>
        <strain evidence="3">ChiGjej5B5-7349</strain>
    </source>
</reference>
<feature type="transmembrane region" description="Helical" evidence="2">
    <location>
        <begin position="68"/>
        <end position="90"/>
    </location>
</feature>
<organism evidence="3 4">
    <name type="scientific">Brevibacterium senegalense</name>
    <dbReference type="NCBI Taxonomy" id="1033736"/>
    <lineage>
        <taxon>Bacteria</taxon>
        <taxon>Bacillati</taxon>
        <taxon>Actinomycetota</taxon>
        <taxon>Actinomycetes</taxon>
        <taxon>Micrococcales</taxon>
        <taxon>Brevibacteriaceae</taxon>
        <taxon>Brevibacterium</taxon>
    </lineage>
</organism>
<comment type="caution">
    <text evidence="3">The sequence shown here is derived from an EMBL/GenBank/DDBJ whole genome shotgun (WGS) entry which is preliminary data.</text>
</comment>
<gene>
    <name evidence="3" type="ORF">K8V08_10820</name>
</gene>
<evidence type="ECO:0000313" key="4">
    <source>
        <dbReference type="Proteomes" id="UP000784435"/>
    </source>
</evidence>
<feature type="transmembrane region" description="Helical" evidence="2">
    <location>
        <begin position="356"/>
        <end position="378"/>
    </location>
</feature>
<reference evidence="3" key="2">
    <citation type="submission" date="2021-09" db="EMBL/GenBank/DDBJ databases">
        <authorList>
            <person name="Gilroy R."/>
        </authorList>
    </citation>
    <scope>NUCLEOTIDE SEQUENCE</scope>
    <source>
        <strain evidence="3">ChiGjej5B5-7349</strain>
    </source>
</reference>
<keyword evidence="2" id="KW-0472">Membrane</keyword>
<feature type="transmembrane region" description="Helical" evidence="2">
    <location>
        <begin position="272"/>
        <end position="293"/>
    </location>
</feature>
<dbReference type="Proteomes" id="UP000784435">
    <property type="component" value="Unassembled WGS sequence"/>
</dbReference>
<protein>
    <submittedName>
        <fullName evidence="3">Uncharacterized protein</fullName>
    </submittedName>
</protein>
<feature type="region of interest" description="Disordered" evidence="1">
    <location>
        <begin position="433"/>
        <end position="478"/>
    </location>
</feature>
<feature type="transmembrane region" description="Helical" evidence="2">
    <location>
        <begin position="314"/>
        <end position="336"/>
    </location>
</feature>
<feature type="transmembrane region" description="Helical" evidence="2">
    <location>
        <begin position="227"/>
        <end position="252"/>
    </location>
</feature>
<feature type="compositionally biased region" description="Low complexity" evidence="1">
    <location>
        <begin position="443"/>
        <end position="455"/>
    </location>
</feature>
<feature type="transmembrane region" description="Helical" evidence="2">
    <location>
        <begin position="30"/>
        <end position="56"/>
    </location>
</feature>
<feature type="transmembrane region" description="Helical" evidence="2">
    <location>
        <begin position="486"/>
        <end position="507"/>
    </location>
</feature>
<dbReference type="AlphaFoldDB" id="A0A921SPA1"/>
<evidence type="ECO:0000256" key="2">
    <source>
        <dbReference type="SAM" id="Phobius"/>
    </source>
</evidence>
<evidence type="ECO:0000256" key="1">
    <source>
        <dbReference type="SAM" id="MobiDB-lite"/>
    </source>
</evidence>
<name>A0A921SPA1_9MICO</name>
<keyword evidence="2" id="KW-1133">Transmembrane helix</keyword>
<dbReference type="EMBL" id="DYUK01000231">
    <property type="protein sequence ID" value="HJG80891.1"/>
    <property type="molecule type" value="Genomic_DNA"/>
</dbReference>
<feature type="compositionally biased region" description="Low complexity" evidence="1">
    <location>
        <begin position="469"/>
        <end position="478"/>
    </location>
</feature>
<feature type="transmembrane region" description="Helical" evidence="2">
    <location>
        <begin position="141"/>
        <end position="166"/>
    </location>
</feature>